<dbReference type="InterPro" id="IPR007029">
    <property type="entry name" value="YHS_dom"/>
</dbReference>
<reference evidence="2 3" key="1">
    <citation type="submission" date="2017-04" db="EMBL/GenBank/DDBJ databases">
        <title>Novel microbial lineages endemic to geothermal iron-oxide mats fill important gaps in the evolutionary history of Archaea.</title>
        <authorList>
            <person name="Jay Z.J."/>
            <person name="Beam J.P."/>
            <person name="Dlakic M."/>
            <person name="Rusch D.B."/>
            <person name="Kozubal M.A."/>
            <person name="Inskeep W.P."/>
        </authorList>
    </citation>
    <scope>NUCLEOTIDE SEQUENCE [LARGE SCALE GENOMIC DNA]</scope>
    <source>
        <strain evidence="2">BE_D</strain>
    </source>
</reference>
<evidence type="ECO:0000259" key="1">
    <source>
        <dbReference type="SMART" id="SM00746"/>
    </source>
</evidence>
<feature type="domain" description="TRASH" evidence="1">
    <location>
        <begin position="3"/>
        <end position="39"/>
    </location>
</feature>
<gene>
    <name evidence="2" type="ORF">B9Q04_03095</name>
</gene>
<dbReference type="InterPro" id="IPR012348">
    <property type="entry name" value="RNR-like"/>
</dbReference>
<evidence type="ECO:0000313" key="3">
    <source>
        <dbReference type="Proteomes" id="UP000242015"/>
    </source>
</evidence>
<dbReference type="InterPro" id="IPR009078">
    <property type="entry name" value="Ferritin-like_SF"/>
</dbReference>
<accession>A0A2R6CDE9</accession>
<dbReference type="Proteomes" id="UP000242015">
    <property type="component" value="Unassembled WGS sequence"/>
</dbReference>
<name>A0A2R6CDE9_9ARCH</name>
<dbReference type="SUPFAM" id="SSF47240">
    <property type="entry name" value="Ferritin-like"/>
    <property type="match status" value="1"/>
</dbReference>
<dbReference type="EMBL" id="NEXF01000038">
    <property type="protein sequence ID" value="PSO08923.1"/>
    <property type="molecule type" value="Genomic_DNA"/>
</dbReference>
<dbReference type="InterPro" id="IPR011017">
    <property type="entry name" value="TRASH_dom"/>
</dbReference>
<evidence type="ECO:0000313" key="2">
    <source>
        <dbReference type="EMBL" id="PSO08923.1"/>
    </source>
</evidence>
<dbReference type="GO" id="GO:0016491">
    <property type="term" value="F:oxidoreductase activity"/>
    <property type="evidence" value="ECO:0007669"/>
    <property type="project" value="InterPro"/>
</dbReference>
<organism evidence="2 3">
    <name type="scientific">Candidatus Marsarchaeota G2 archaeon BE_D</name>
    <dbReference type="NCBI Taxonomy" id="1978158"/>
    <lineage>
        <taxon>Archaea</taxon>
        <taxon>Candidatus Marsarchaeota</taxon>
        <taxon>Candidatus Marsarchaeota group 2</taxon>
    </lineage>
</organism>
<dbReference type="SMART" id="SM00746">
    <property type="entry name" value="TRASH"/>
    <property type="match status" value="1"/>
</dbReference>
<sequence>MIDPVCGMDVDKGDIKSLYKGRTYYFCSKGCKTRFDRDPEKYIKGGPEGMSDP</sequence>
<proteinExistence type="predicted"/>
<dbReference type="Gene3D" id="1.10.620.20">
    <property type="entry name" value="Ribonucleotide Reductase, subunit A"/>
    <property type="match status" value="1"/>
</dbReference>
<dbReference type="AlphaFoldDB" id="A0A2R6CDE9"/>
<comment type="caution">
    <text evidence="2">The sequence shown here is derived from an EMBL/GenBank/DDBJ whole genome shotgun (WGS) entry which is preliminary data.</text>
</comment>
<protein>
    <submittedName>
        <fullName evidence="2">YHS domain-containing protein</fullName>
    </submittedName>
</protein>
<dbReference type="Pfam" id="PF04945">
    <property type="entry name" value="YHS"/>
    <property type="match status" value="1"/>
</dbReference>